<name>A0A8K0NNX4_9TREE</name>
<proteinExistence type="predicted"/>
<dbReference type="EMBL" id="JABELV010000133">
    <property type="protein sequence ID" value="KAG7529869.1"/>
    <property type="molecule type" value="Genomic_DNA"/>
</dbReference>
<evidence type="ECO:0000256" key="1">
    <source>
        <dbReference type="SAM" id="MobiDB-lite"/>
    </source>
</evidence>
<organism evidence="2 3">
    <name type="scientific">Filobasidium floriforme</name>
    <dbReference type="NCBI Taxonomy" id="5210"/>
    <lineage>
        <taxon>Eukaryota</taxon>
        <taxon>Fungi</taxon>
        <taxon>Dikarya</taxon>
        <taxon>Basidiomycota</taxon>
        <taxon>Agaricomycotina</taxon>
        <taxon>Tremellomycetes</taxon>
        <taxon>Filobasidiales</taxon>
        <taxon>Filobasidiaceae</taxon>
        <taxon>Filobasidium</taxon>
    </lineage>
</organism>
<evidence type="ECO:0000313" key="2">
    <source>
        <dbReference type="EMBL" id="KAG7529869.1"/>
    </source>
</evidence>
<feature type="region of interest" description="Disordered" evidence="1">
    <location>
        <begin position="158"/>
        <end position="251"/>
    </location>
</feature>
<accession>A0A8K0NNX4</accession>
<sequence length="359" mass="41248">MDVNLILNNHGGGSGKAELERRRSMGAVLHLTEANDLQRLEQRRLPHERLLGSELQLEYASLKKWAGGSKWITESDQDACHLLRIPQKALQRHIATSKERDIDQTAVKRPVVKEEDEQFAAWNAHRWGMSYVKTRAGKKFKMHDTFIDLFRPHYSEDHSLHGSSCDESPDIKPSFDNISRNGTSPDFDIKPSPKDLPRNSPLHDSALYETTDVKPPINRISRNELFQNDSRRHNPPPTAAGPSRRFGGLPPLSKGTPHHVILCDYPILLVYIYRVLQSEQPTEPSGRRSQYIEMTDGLSLSYAQEAYCKRVMNVVYRQMKFAWTRIQNPNKQVIKTKTKPMGIHALKKQQRGRNYLARR</sequence>
<feature type="compositionally biased region" description="Basic and acidic residues" evidence="1">
    <location>
        <begin position="187"/>
        <end position="197"/>
    </location>
</feature>
<dbReference type="Proteomes" id="UP000812966">
    <property type="component" value="Unassembled WGS sequence"/>
</dbReference>
<keyword evidence="3" id="KW-1185">Reference proteome</keyword>
<dbReference type="AlphaFoldDB" id="A0A8K0NNX4"/>
<gene>
    <name evidence="2" type="ORF">FFLO_05359</name>
</gene>
<protein>
    <submittedName>
        <fullName evidence="2">Uncharacterized protein</fullName>
    </submittedName>
</protein>
<evidence type="ECO:0000313" key="3">
    <source>
        <dbReference type="Proteomes" id="UP000812966"/>
    </source>
</evidence>
<reference evidence="2" key="1">
    <citation type="submission" date="2020-04" db="EMBL/GenBank/DDBJ databases">
        <title>Analysis of mating type loci in Filobasidium floriforme.</title>
        <authorList>
            <person name="Nowrousian M."/>
        </authorList>
    </citation>
    <scope>NUCLEOTIDE SEQUENCE</scope>
    <source>
        <strain evidence="2">CBS 6242</strain>
    </source>
</reference>
<comment type="caution">
    <text evidence="2">The sequence shown here is derived from an EMBL/GenBank/DDBJ whole genome shotgun (WGS) entry which is preliminary data.</text>
</comment>